<dbReference type="Gene3D" id="1.10.287.1100">
    <property type="entry name" value="Sporulation inhibitor A"/>
    <property type="match status" value="1"/>
</dbReference>
<comment type="caution">
    <text evidence="1">The sequence shown here is derived from an EMBL/GenBank/DDBJ whole genome shotgun (WGS) entry which is preliminary data.</text>
</comment>
<accession>A0ABS4RGG2</accession>
<evidence type="ECO:0000313" key="1">
    <source>
        <dbReference type="EMBL" id="MBP2241971.1"/>
    </source>
</evidence>
<gene>
    <name evidence="1" type="ORF">J2Z40_002544</name>
</gene>
<reference evidence="1 2" key="1">
    <citation type="submission" date="2021-03" db="EMBL/GenBank/DDBJ databases">
        <title>Genomic Encyclopedia of Type Strains, Phase IV (KMG-IV): sequencing the most valuable type-strain genomes for metagenomic binning, comparative biology and taxonomic classification.</title>
        <authorList>
            <person name="Goeker M."/>
        </authorList>
    </citation>
    <scope>NUCLEOTIDE SEQUENCE [LARGE SCALE GENOMIC DNA]</scope>
    <source>
        <strain evidence="1 2">DSM 26675</strain>
    </source>
</reference>
<dbReference type="SUPFAM" id="SSF100985">
    <property type="entry name" value="Sporulation inhibitor Sda"/>
    <property type="match status" value="1"/>
</dbReference>
<dbReference type="InterPro" id="IPR015064">
    <property type="entry name" value="Sda"/>
</dbReference>
<dbReference type="EMBL" id="JAGIKZ010000014">
    <property type="protein sequence ID" value="MBP2241971.1"/>
    <property type="molecule type" value="Genomic_DNA"/>
</dbReference>
<organism evidence="1 2">
    <name type="scientific">Cytobacillus eiseniae</name>
    <dbReference type="NCBI Taxonomy" id="762947"/>
    <lineage>
        <taxon>Bacteria</taxon>
        <taxon>Bacillati</taxon>
        <taxon>Bacillota</taxon>
        <taxon>Bacilli</taxon>
        <taxon>Bacillales</taxon>
        <taxon>Bacillaceae</taxon>
        <taxon>Cytobacillus</taxon>
    </lineage>
</organism>
<evidence type="ECO:0000313" key="2">
    <source>
        <dbReference type="Proteomes" id="UP001519293"/>
    </source>
</evidence>
<dbReference type="Proteomes" id="UP001519293">
    <property type="component" value="Unassembled WGS sequence"/>
</dbReference>
<protein>
    <submittedName>
        <fullName evidence="1">Developmental checkpoint coupling sporulation initiation to replication initiation</fullName>
    </submittedName>
</protein>
<dbReference type="RefSeq" id="WP_083953966.1">
    <property type="nucleotide sequence ID" value="NZ_JAGIKZ010000014.1"/>
</dbReference>
<name>A0ABS4RGG2_9BACI</name>
<sequence>MTGLVQLPDELLVETYYKAVNCNLEPCFLQYLLDEIERRGIEVCLAKQVN</sequence>
<dbReference type="InterPro" id="IPR036916">
    <property type="entry name" value="Sda_sf"/>
</dbReference>
<proteinExistence type="predicted"/>
<keyword evidence="2" id="KW-1185">Reference proteome</keyword>
<dbReference type="Pfam" id="PF08970">
    <property type="entry name" value="Sda"/>
    <property type="match status" value="1"/>
</dbReference>